<evidence type="ECO:0000313" key="2">
    <source>
        <dbReference type="EMBL" id="NJC70120.1"/>
    </source>
</evidence>
<dbReference type="Proteomes" id="UP000722989">
    <property type="component" value="Unassembled WGS sequence"/>
</dbReference>
<reference evidence="2 3" key="1">
    <citation type="submission" date="2020-03" db="EMBL/GenBank/DDBJ databases">
        <title>WGS of the type strain of Planosporangium spp.</title>
        <authorList>
            <person name="Thawai C."/>
        </authorList>
    </citation>
    <scope>NUCLEOTIDE SEQUENCE [LARGE SCALE GENOMIC DNA]</scope>
    <source>
        <strain evidence="2 3">TBRC 5610</strain>
    </source>
</reference>
<dbReference type="RefSeq" id="WP_167925021.1">
    <property type="nucleotide sequence ID" value="NZ_JAATVY010000005.1"/>
</dbReference>
<keyword evidence="1" id="KW-0472">Membrane</keyword>
<evidence type="ECO:0008006" key="4">
    <source>
        <dbReference type="Google" id="ProtNLM"/>
    </source>
</evidence>
<keyword evidence="1" id="KW-0812">Transmembrane</keyword>
<feature type="transmembrane region" description="Helical" evidence="1">
    <location>
        <begin position="196"/>
        <end position="222"/>
    </location>
</feature>
<proteinExistence type="predicted"/>
<keyword evidence="1" id="KW-1133">Transmembrane helix</keyword>
<evidence type="ECO:0000256" key="1">
    <source>
        <dbReference type="SAM" id="Phobius"/>
    </source>
</evidence>
<name>A0ABX0XXM2_9ACTN</name>
<feature type="transmembrane region" description="Helical" evidence="1">
    <location>
        <begin position="156"/>
        <end position="176"/>
    </location>
</feature>
<comment type="caution">
    <text evidence="2">The sequence shown here is derived from an EMBL/GenBank/DDBJ whole genome shotgun (WGS) entry which is preliminary data.</text>
</comment>
<feature type="transmembrane region" description="Helical" evidence="1">
    <location>
        <begin position="44"/>
        <end position="63"/>
    </location>
</feature>
<evidence type="ECO:0000313" key="3">
    <source>
        <dbReference type="Proteomes" id="UP000722989"/>
    </source>
</evidence>
<feature type="transmembrane region" description="Helical" evidence="1">
    <location>
        <begin position="89"/>
        <end position="110"/>
    </location>
</feature>
<organism evidence="2 3">
    <name type="scientific">Planosporangium thailandense</name>
    <dbReference type="NCBI Taxonomy" id="765197"/>
    <lineage>
        <taxon>Bacteria</taxon>
        <taxon>Bacillati</taxon>
        <taxon>Actinomycetota</taxon>
        <taxon>Actinomycetes</taxon>
        <taxon>Micromonosporales</taxon>
        <taxon>Micromonosporaceae</taxon>
        <taxon>Planosporangium</taxon>
    </lineage>
</organism>
<feature type="transmembrane region" description="Helical" evidence="1">
    <location>
        <begin position="130"/>
        <end position="149"/>
    </location>
</feature>
<gene>
    <name evidence="2" type="ORF">HC031_10430</name>
</gene>
<protein>
    <recommendedName>
        <fullName evidence="4">ABC-2 type transport system permease protein</fullName>
    </recommendedName>
</protein>
<dbReference type="EMBL" id="JAATVY010000005">
    <property type="protein sequence ID" value="NJC70120.1"/>
    <property type="molecule type" value="Genomic_DNA"/>
</dbReference>
<sequence>MTALIRMRLAGYVRTGRFLAPLLTCLLVLGGFYGGGQAPAGEAYGVSALLLFPVFAWQTKLLLDAEPDVQRRLAVVALGSARRERAAGLLAAVVAALPLVVLALVLPWVLAGIQVHPHPGDPTLGSGIAVGLWAHLVVVAPAVALGGLASRAVTRAFGTGAVVLVCGVVVTLVLGLRGSPVWWLAPPALPVTRLAVRGFVLAEVAKLTAHAAVWTAAAVVGYSRVRRWRI</sequence>
<accession>A0ABX0XXM2</accession>
<keyword evidence="3" id="KW-1185">Reference proteome</keyword>